<dbReference type="InterPro" id="IPR013785">
    <property type="entry name" value="Aldolase_TIM"/>
</dbReference>
<dbReference type="EMBL" id="FNHU01000008">
    <property type="protein sequence ID" value="SDM89114.1"/>
    <property type="molecule type" value="Genomic_DNA"/>
</dbReference>
<reference evidence="1 2" key="1">
    <citation type="submission" date="2016-10" db="EMBL/GenBank/DDBJ databases">
        <authorList>
            <person name="de Groot N.N."/>
        </authorList>
    </citation>
    <scope>NUCLEOTIDE SEQUENCE [LARGE SCALE GENOMIC DNA]</scope>
    <source>
        <strain evidence="1 2">KPR-7B</strain>
    </source>
</reference>
<evidence type="ECO:0000313" key="1">
    <source>
        <dbReference type="EMBL" id="SDM89114.1"/>
    </source>
</evidence>
<gene>
    <name evidence="1" type="ORF">SAMN04487766_10884</name>
</gene>
<protein>
    <submittedName>
        <fullName evidence="1">Fructose-bisphosphate aldolase, class I</fullName>
    </submittedName>
</protein>
<sequence>MTESPRKRFITGPGVVAALDHNPDVAAGALERYGVGADVYTTTDEMMCLVEAFQQRVVASPAFDGDRVLGVILYERSLKIMIDSLPITRFLWECKGIVSLLAVGVPLRGEPGAEFMEPIAGLDESLELAKRHRMVGTKSRNVIHRADTEVIRRIVNQQFEVARRVMAHGLIPIMEPEASLSMDDAERAHAEQILLQAILEGLGALGADDRVAFKLTIPVQPGLYSALLADPRVVRVVALSGGFNQQRACEELQKNPGMGSSFSRAFLEGLQADMDDPTFNTTLDSSIARIATASA</sequence>
<dbReference type="SUPFAM" id="SSF51569">
    <property type="entry name" value="Aldolase"/>
    <property type="match status" value="1"/>
</dbReference>
<dbReference type="Proteomes" id="UP000199671">
    <property type="component" value="Unassembled WGS sequence"/>
</dbReference>
<proteinExistence type="predicted"/>
<dbReference type="RefSeq" id="WP_092610699.1">
    <property type="nucleotide sequence ID" value="NZ_FNHU01000008.1"/>
</dbReference>
<dbReference type="AlphaFoldDB" id="A0A1G9WX11"/>
<name>A0A1G9WX11_9ACTO</name>
<accession>A0A1G9WX11</accession>
<evidence type="ECO:0000313" key="2">
    <source>
        <dbReference type="Proteomes" id="UP000199671"/>
    </source>
</evidence>
<organism evidence="1 2">
    <name type="scientific">Actinomyces ruminicola</name>
    <dbReference type="NCBI Taxonomy" id="332524"/>
    <lineage>
        <taxon>Bacteria</taxon>
        <taxon>Bacillati</taxon>
        <taxon>Actinomycetota</taxon>
        <taxon>Actinomycetes</taxon>
        <taxon>Actinomycetales</taxon>
        <taxon>Actinomycetaceae</taxon>
        <taxon>Actinomyces</taxon>
    </lineage>
</organism>
<dbReference type="OrthoDB" id="9793595at2"/>
<dbReference type="Gene3D" id="3.20.20.70">
    <property type="entry name" value="Aldolase class I"/>
    <property type="match status" value="1"/>
</dbReference>